<dbReference type="SUPFAM" id="SSF53448">
    <property type="entry name" value="Nucleotide-diphospho-sugar transferases"/>
    <property type="match status" value="1"/>
</dbReference>
<dbReference type="InterPro" id="IPR029044">
    <property type="entry name" value="Nucleotide-diphossugar_trans"/>
</dbReference>
<sequence length="327" mass="36642">MMETNLPLVHIRTPTYKRPVALRRCLESLQAQTATHWVCDVFDDCPDGSGAAVVAALDDPRVRYHQNRPQRFASKNIDQCFSKDNPHDAAYFFVLEDDNFVLPTFISDNIAICEKNGVNLVFRNQLVELDSGTERARLSPIGILEDKLAGGLYTADVFRLCLMADIGVSNGGLFWSRDAATDLEIHLECSATLQEYLRTFAICEPIYVAMEPLAVWAENGTGTLRDFGANVGYYKRELSLKRSIGILQRKAWSLAKPEDRQKYLTHPVFCYPPQTRASGLVKSHTQFRVGKALPLAEVVRLMLRGTLIRLLGKAEPAVSPFIHTRLG</sequence>
<dbReference type="CDD" id="cd00761">
    <property type="entry name" value="Glyco_tranf_GTA_type"/>
    <property type="match status" value="1"/>
</dbReference>
<dbReference type="Gene3D" id="3.90.550.10">
    <property type="entry name" value="Spore Coat Polysaccharide Biosynthesis Protein SpsA, Chain A"/>
    <property type="match status" value="1"/>
</dbReference>
<feature type="domain" description="Glycosyltransferase 2-like" evidence="1">
    <location>
        <begin position="13"/>
        <end position="139"/>
    </location>
</feature>
<proteinExistence type="predicted"/>
<dbReference type="Pfam" id="PF00535">
    <property type="entry name" value="Glycos_transf_2"/>
    <property type="match status" value="1"/>
</dbReference>
<evidence type="ECO:0000259" key="1">
    <source>
        <dbReference type="Pfam" id="PF00535"/>
    </source>
</evidence>
<keyword evidence="2" id="KW-0808">Transferase</keyword>
<protein>
    <submittedName>
        <fullName evidence="2">Glycosyl transferase family 2</fullName>
    </submittedName>
</protein>
<dbReference type="AlphaFoldDB" id="A0A2M8WKJ7"/>
<gene>
    <name evidence="2" type="ORF">BC777_0279</name>
</gene>
<dbReference type="Proteomes" id="UP000228531">
    <property type="component" value="Unassembled WGS sequence"/>
</dbReference>
<reference evidence="2 3" key="1">
    <citation type="submission" date="2017-11" db="EMBL/GenBank/DDBJ databases">
        <title>Genomic Encyclopedia of Archaeal and Bacterial Type Strains, Phase II (KMG-II): From Individual Species to Whole Genera.</title>
        <authorList>
            <person name="Goeker M."/>
        </authorList>
    </citation>
    <scope>NUCLEOTIDE SEQUENCE [LARGE SCALE GENOMIC DNA]</scope>
    <source>
        <strain evidence="2 3">DSM 29128</strain>
    </source>
</reference>
<organism evidence="2 3">
    <name type="scientific">Yoonia maricola</name>
    <dbReference type="NCBI Taxonomy" id="420999"/>
    <lineage>
        <taxon>Bacteria</taxon>
        <taxon>Pseudomonadati</taxon>
        <taxon>Pseudomonadota</taxon>
        <taxon>Alphaproteobacteria</taxon>
        <taxon>Rhodobacterales</taxon>
        <taxon>Paracoccaceae</taxon>
        <taxon>Yoonia</taxon>
    </lineage>
</organism>
<dbReference type="RefSeq" id="WP_245834108.1">
    <property type="nucleotide sequence ID" value="NZ_PGTY01000001.1"/>
</dbReference>
<dbReference type="InterPro" id="IPR001173">
    <property type="entry name" value="Glyco_trans_2-like"/>
</dbReference>
<keyword evidence="3" id="KW-1185">Reference proteome</keyword>
<evidence type="ECO:0000313" key="2">
    <source>
        <dbReference type="EMBL" id="PJI91451.1"/>
    </source>
</evidence>
<dbReference type="EMBL" id="PGTY01000001">
    <property type="protein sequence ID" value="PJI91451.1"/>
    <property type="molecule type" value="Genomic_DNA"/>
</dbReference>
<accession>A0A2M8WKJ7</accession>
<comment type="caution">
    <text evidence="2">The sequence shown here is derived from an EMBL/GenBank/DDBJ whole genome shotgun (WGS) entry which is preliminary data.</text>
</comment>
<name>A0A2M8WKJ7_9RHOB</name>
<evidence type="ECO:0000313" key="3">
    <source>
        <dbReference type="Proteomes" id="UP000228531"/>
    </source>
</evidence>
<dbReference type="GO" id="GO:0016740">
    <property type="term" value="F:transferase activity"/>
    <property type="evidence" value="ECO:0007669"/>
    <property type="project" value="UniProtKB-KW"/>
</dbReference>